<comment type="caution">
    <text evidence="2">The sequence shown here is derived from an EMBL/GenBank/DDBJ whole genome shotgun (WGS) entry which is preliminary data.</text>
</comment>
<organism evidence="2 3">
    <name type="scientific">Paenibacillus allorhizoplanae</name>
    <dbReference type="NCBI Taxonomy" id="2905648"/>
    <lineage>
        <taxon>Bacteria</taxon>
        <taxon>Bacillati</taxon>
        <taxon>Bacillota</taxon>
        <taxon>Bacilli</taxon>
        <taxon>Bacillales</taxon>
        <taxon>Paenibacillaceae</taxon>
        <taxon>Paenibacillus</taxon>
    </lineage>
</organism>
<dbReference type="Proteomes" id="UP000838821">
    <property type="component" value="Unassembled WGS sequence"/>
</dbReference>
<evidence type="ECO:0000313" key="2">
    <source>
        <dbReference type="EMBL" id="CAH1191805.1"/>
    </source>
</evidence>
<keyword evidence="3" id="KW-1185">Reference proteome</keyword>
<gene>
    <name evidence="2" type="ORF">PAECIP111891_00103</name>
</gene>
<name>A0ABN8FTT9_9BACL</name>
<feature type="signal peptide" evidence="1">
    <location>
        <begin position="1"/>
        <end position="37"/>
    </location>
</feature>
<feature type="chain" id="PRO_5047006429" evidence="1">
    <location>
        <begin position="38"/>
        <end position="109"/>
    </location>
</feature>
<proteinExistence type="predicted"/>
<keyword evidence="1" id="KW-0732">Signal</keyword>
<reference evidence="2" key="1">
    <citation type="submission" date="2022-01" db="EMBL/GenBank/DDBJ databases">
        <authorList>
            <person name="Criscuolo A."/>
        </authorList>
    </citation>
    <scope>NUCLEOTIDE SEQUENCE</scope>
    <source>
        <strain evidence="2">CIP111891</strain>
    </source>
</reference>
<dbReference type="EMBL" id="CAKMMW010000001">
    <property type="protein sequence ID" value="CAH1191805.1"/>
    <property type="molecule type" value="Genomic_DNA"/>
</dbReference>
<accession>A0ABN8FTT9</accession>
<sequence>MNGIIMPRKPAALLRLIAALSLLIGLLPLLAAPKAEAATVSVANAGFETLSGSLPANWTLPYTSGYESSSINQTVTWGGSSSLSSLAGQTISVKYYMKNTKLYAMQFKN</sequence>
<evidence type="ECO:0000313" key="3">
    <source>
        <dbReference type="Proteomes" id="UP000838821"/>
    </source>
</evidence>
<dbReference type="RefSeq" id="WP_236283959.1">
    <property type="nucleotide sequence ID" value="NZ_CAKMMW010000001.1"/>
</dbReference>
<evidence type="ECO:0000256" key="1">
    <source>
        <dbReference type="SAM" id="SignalP"/>
    </source>
</evidence>
<protein>
    <submittedName>
        <fullName evidence="2">Uncharacterized protein</fullName>
    </submittedName>
</protein>